<dbReference type="InterPro" id="IPR001316">
    <property type="entry name" value="Pept_S1A_streptogrisin"/>
</dbReference>
<dbReference type="InterPro" id="IPR043504">
    <property type="entry name" value="Peptidase_S1_PA_chymotrypsin"/>
</dbReference>
<dbReference type="CDD" id="cd21112">
    <property type="entry name" value="alphaLP-like"/>
    <property type="match status" value="1"/>
</dbReference>
<dbReference type="Gene3D" id="2.40.10.10">
    <property type="entry name" value="Trypsin-like serine proteases"/>
    <property type="match status" value="2"/>
</dbReference>
<sequence>MRSVNRSDRSARSARSGLRRLRALATGVAAVLAALTASPAAASGARQPDAGPAATTAVRGGDTLYGADGTVCTVAFNARSGSTYYALMPGHCAGPGTTWYADPSRSVVVGTTIGAHFPADDYGLLRYTGTAVTHPGEVTLRDGTVRDITGAALPVVGQSMCHLGRVSGIHCGTVSAVNVSVNYPEGTVTGLFRSTICSEPGDVGGPAFSGTTALGFIVSGSGNCRTGGSTFYQPVSEILAAYGLTLY</sequence>
<keyword evidence="9" id="KW-1185">Reference proteome</keyword>
<proteinExistence type="inferred from homology"/>
<gene>
    <name evidence="8" type="ORF">IHE55_22930</name>
</gene>
<reference evidence="8 9" key="1">
    <citation type="submission" date="2020-09" db="EMBL/GenBank/DDBJ databases">
        <title>Biosynthesis of the nuclear factor of activated T cells inhibitor NFAT-133 and its congeners in Streptomyces pactum.</title>
        <authorList>
            <person name="Zhou W."/>
            <person name="Posri P."/>
            <person name="Abugrain M.E."/>
            <person name="Weisberg A.J."/>
            <person name="Chang J.H."/>
            <person name="Mahmud T."/>
        </authorList>
    </citation>
    <scope>NUCLEOTIDE SEQUENCE [LARGE SCALE GENOMIC DNA]</scope>
    <source>
        <strain evidence="8 9">ATCC 27456</strain>
    </source>
</reference>
<keyword evidence="2" id="KW-0645">Protease</keyword>
<dbReference type="Proteomes" id="UP000807371">
    <property type="component" value="Unassembled WGS sequence"/>
</dbReference>
<dbReference type="PIRSF" id="PIRSF001134">
    <property type="entry name" value="Streptogrisin"/>
    <property type="match status" value="1"/>
</dbReference>
<dbReference type="PRINTS" id="PR00861">
    <property type="entry name" value="ALYTICPTASE"/>
</dbReference>
<evidence type="ECO:0000256" key="4">
    <source>
        <dbReference type="ARBA" id="ARBA00022825"/>
    </source>
</evidence>
<feature type="signal peptide" evidence="6">
    <location>
        <begin position="1"/>
        <end position="42"/>
    </location>
</feature>
<dbReference type="InterPro" id="IPR001254">
    <property type="entry name" value="Trypsin_dom"/>
</dbReference>
<name>A0ABS0NQJ6_9ACTN</name>
<evidence type="ECO:0000256" key="5">
    <source>
        <dbReference type="ARBA" id="ARBA00023157"/>
    </source>
</evidence>
<keyword evidence="5" id="KW-1015">Disulfide bond</keyword>
<dbReference type="InterPro" id="IPR009003">
    <property type="entry name" value="Peptidase_S1_PA"/>
</dbReference>
<feature type="domain" description="Peptidase S1" evidence="7">
    <location>
        <begin position="145"/>
        <end position="239"/>
    </location>
</feature>
<accession>A0ABS0NQJ6</accession>
<keyword evidence="3" id="KW-0378">Hydrolase</keyword>
<evidence type="ECO:0000313" key="9">
    <source>
        <dbReference type="Proteomes" id="UP000807371"/>
    </source>
</evidence>
<keyword evidence="4" id="KW-0720">Serine protease</keyword>
<organism evidence="8 9">
    <name type="scientific">Streptomyces pactum</name>
    <dbReference type="NCBI Taxonomy" id="68249"/>
    <lineage>
        <taxon>Bacteria</taxon>
        <taxon>Bacillati</taxon>
        <taxon>Actinomycetota</taxon>
        <taxon>Actinomycetes</taxon>
        <taxon>Kitasatosporales</taxon>
        <taxon>Streptomycetaceae</taxon>
        <taxon>Streptomyces</taxon>
    </lineage>
</organism>
<dbReference type="SUPFAM" id="SSF50494">
    <property type="entry name" value="Trypsin-like serine proteases"/>
    <property type="match status" value="1"/>
</dbReference>
<dbReference type="Pfam" id="PF00089">
    <property type="entry name" value="Trypsin"/>
    <property type="match status" value="1"/>
</dbReference>
<feature type="chain" id="PRO_5045916935" evidence="6">
    <location>
        <begin position="43"/>
        <end position="247"/>
    </location>
</feature>
<dbReference type="EMBL" id="JACYXC010000001">
    <property type="protein sequence ID" value="MBH5337461.1"/>
    <property type="molecule type" value="Genomic_DNA"/>
</dbReference>
<evidence type="ECO:0000313" key="8">
    <source>
        <dbReference type="EMBL" id="MBH5337461.1"/>
    </source>
</evidence>
<keyword evidence="6" id="KW-0732">Signal</keyword>
<comment type="caution">
    <text evidence="8">The sequence shown here is derived from an EMBL/GenBank/DDBJ whole genome shotgun (WGS) entry which is preliminary data.</text>
</comment>
<evidence type="ECO:0000259" key="7">
    <source>
        <dbReference type="Pfam" id="PF00089"/>
    </source>
</evidence>
<evidence type="ECO:0000256" key="6">
    <source>
        <dbReference type="SAM" id="SignalP"/>
    </source>
</evidence>
<evidence type="ECO:0000256" key="3">
    <source>
        <dbReference type="ARBA" id="ARBA00022801"/>
    </source>
</evidence>
<evidence type="ECO:0000256" key="2">
    <source>
        <dbReference type="ARBA" id="ARBA00022670"/>
    </source>
</evidence>
<protein>
    <submittedName>
        <fullName evidence="8">Streptogrisin B</fullName>
    </submittedName>
</protein>
<dbReference type="RefSeq" id="WP_197990754.1">
    <property type="nucleotide sequence ID" value="NZ_JACYXC010000001.1"/>
</dbReference>
<comment type="similarity">
    <text evidence="1">Belongs to the peptidase S1 family.</text>
</comment>
<evidence type="ECO:0000256" key="1">
    <source>
        <dbReference type="ARBA" id="ARBA00007664"/>
    </source>
</evidence>